<evidence type="ECO:0000256" key="6">
    <source>
        <dbReference type="PROSITE-ProRule" id="PRU00282"/>
    </source>
</evidence>
<dbReference type="PANTHER" id="PTHR24089">
    <property type="entry name" value="SOLUTE CARRIER FAMILY 25"/>
    <property type="match status" value="1"/>
</dbReference>
<evidence type="ECO:0008006" key="9">
    <source>
        <dbReference type="Google" id="ProtNLM"/>
    </source>
</evidence>
<dbReference type="SUPFAM" id="SSF103506">
    <property type="entry name" value="Mitochondrial carrier"/>
    <property type="match status" value="1"/>
</dbReference>
<evidence type="ECO:0000256" key="2">
    <source>
        <dbReference type="ARBA" id="ARBA00022448"/>
    </source>
</evidence>
<gene>
    <name evidence="8" type="ORF">DBRI00130_LOCUS2714</name>
</gene>
<dbReference type="PROSITE" id="PS50920">
    <property type="entry name" value="SOLCAR"/>
    <property type="match status" value="2"/>
</dbReference>
<keyword evidence="4" id="KW-0677">Repeat</keyword>
<keyword evidence="3 6" id="KW-0812">Transmembrane</keyword>
<accession>A0A7S4QH12</accession>
<name>A0A7S4QH12_9STRA</name>
<reference evidence="8" key="1">
    <citation type="submission" date="2021-01" db="EMBL/GenBank/DDBJ databases">
        <authorList>
            <person name="Corre E."/>
            <person name="Pelletier E."/>
            <person name="Niang G."/>
            <person name="Scheremetjew M."/>
            <person name="Finn R."/>
            <person name="Kale V."/>
            <person name="Holt S."/>
            <person name="Cochrane G."/>
            <person name="Meng A."/>
            <person name="Brown T."/>
            <person name="Cohen L."/>
        </authorList>
    </citation>
    <scope>NUCLEOTIDE SEQUENCE</scope>
    <source>
        <strain evidence="8">GSO104</strain>
    </source>
</reference>
<evidence type="ECO:0000256" key="7">
    <source>
        <dbReference type="RuleBase" id="RU000488"/>
    </source>
</evidence>
<feature type="repeat" description="Solcar" evidence="6">
    <location>
        <begin position="48"/>
        <end position="158"/>
    </location>
</feature>
<keyword evidence="5 6" id="KW-0472">Membrane</keyword>
<dbReference type="InterPro" id="IPR002067">
    <property type="entry name" value="MCP"/>
</dbReference>
<dbReference type="Pfam" id="PF00153">
    <property type="entry name" value="Mito_carr"/>
    <property type="match status" value="2"/>
</dbReference>
<dbReference type="PRINTS" id="PR00926">
    <property type="entry name" value="MITOCARRIER"/>
</dbReference>
<organism evidence="8">
    <name type="scientific">Ditylum brightwellii</name>
    <dbReference type="NCBI Taxonomy" id="49249"/>
    <lineage>
        <taxon>Eukaryota</taxon>
        <taxon>Sar</taxon>
        <taxon>Stramenopiles</taxon>
        <taxon>Ochrophyta</taxon>
        <taxon>Bacillariophyta</taxon>
        <taxon>Mediophyceae</taxon>
        <taxon>Lithodesmiophycidae</taxon>
        <taxon>Lithodesmiales</taxon>
        <taxon>Lithodesmiaceae</taxon>
        <taxon>Ditylum</taxon>
    </lineage>
</organism>
<dbReference type="InterPro" id="IPR018108">
    <property type="entry name" value="MCP_transmembrane"/>
</dbReference>
<sequence>MGYTRNMFQTQGVRGFFTGCTPAIVQVIPYMGISFAMYDYLIRFSERTSVGNAGIAGSIAGATSKIIVHPLDTVKKRVQSQTFGELGMMSGGRKAAVDAAASTIRKSKPSYDGMSDCIIKIAREEGIQGFYRGLVPSVLKTMAGTGLTFAFFTLTKNTLESIHDNRIAEKERLSLVKDDLSDKKINRKNAI</sequence>
<dbReference type="GO" id="GO:0055085">
    <property type="term" value="P:transmembrane transport"/>
    <property type="evidence" value="ECO:0007669"/>
    <property type="project" value="InterPro"/>
</dbReference>
<evidence type="ECO:0000256" key="5">
    <source>
        <dbReference type="ARBA" id="ARBA00023136"/>
    </source>
</evidence>
<comment type="subcellular location">
    <subcellularLocation>
        <location evidence="1">Membrane</location>
        <topology evidence="1">Multi-pass membrane protein</topology>
    </subcellularLocation>
</comment>
<evidence type="ECO:0000313" key="8">
    <source>
        <dbReference type="EMBL" id="CAE4583407.1"/>
    </source>
</evidence>
<evidence type="ECO:0000256" key="3">
    <source>
        <dbReference type="ARBA" id="ARBA00022692"/>
    </source>
</evidence>
<comment type="similarity">
    <text evidence="7">Belongs to the mitochondrial carrier (TC 2.A.29) family.</text>
</comment>
<dbReference type="AlphaFoldDB" id="A0A7S4QH12"/>
<dbReference type="InterPro" id="IPR023395">
    <property type="entry name" value="MCP_dom_sf"/>
</dbReference>
<keyword evidence="2 7" id="KW-0813">Transport</keyword>
<dbReference type="EMBL" id="HBNS01003346">
    <property type="protein sequence ID" value="CAE4583407.1"/>
    <property type="molecule type" value="Transcribed_RNA"/>
</dbReference>
<dbReference type="Gene3D" id="1.50.40.10">
    <property type="entry name" value="Mitochondrial carrier domain"/>
    <property type="match status" value="1"/>
</dbReference>
<evidence type="ECO:0000256" key="4">
    <source>
        <dbReference type="ARBA" id="ARBA00022737"/>
    </source>
</evidence>
<protein>
    <recommendedName>
        <fullName evidence="9">ADP,ATP carrier protein</fullName>
    </recommendedName>
</protein>
<proteinExistence type="inferred from homology"/>
<feature type="repeat" description="Solcar" evidence="6">
    <location>
        <begin position="1"/>
        <end position="44"/>
    </location>
</feature>
<dbReference type="GO" id="GO:0016020">
    <property type="term" value="C:membrane"/>
    <property type="evidence" value="ECO:0007669"/>
    <property type="project" value="UniProtKB-SubCell"/>
</dbReference>
<evidence type="ECO:0000256" key="1">
    <source>
        <dbReference type="ARBA" id="ARBA00004141"/>
    </source>
</evidence>